<keyword evidence="7" id="KW-1185">Reference proteome</keyword>
<dbReference type="GO" id="GO:0000160">
    <property type="term" value="P:phosphorelay signal transduction system"/>
    <property type="evidence" value="ECO:0007669"/>
    <property type="project" value="InterPro"/>
</dbReference>
<accession>A0A9X1NV07</accession>
<dbReference type="SUPFAM" id="SSF52172">
    <property type="entry name" value="CheY-like"/>
    <property type="match status" value="1"/>
</dbReference>
<protein>
    <submittedName>
        <fullName evidence="6">Response regulator</fullName>
    </submittedName>
</protein>
<keyword evidence="1 4" id="KW-0597">Phosphoprotein</keyword>
<dbReference type="Gene3D" id="3.40.50.2300">
    <property type="match status" value="1"/>
</dbReference>
<feature type="domain" description="Response regulatory" evidence="5">
    <location>
        <begin position="9"/>
        <end position="122"/>
    </location>
</feature>
<dbReference type="InterPro" id="IPR001789">
    <property type="entry name" value="Sig_transdc_resp-reg_receiver"/>
</dbReference>
<evidence type="ECO:0000256" key="3">
    <source>
        <dbReference type="ARBA" id="ARBA00023163"/>
    </source>
</evidence>
<gene>
    <name evidence="6" type="ORF">LRX75_15530</name>
</gene>
<dbReference type="Pfam" id="PF00072">
    <property type="entry name" value="Response_reg"/>
    <property type="match status" value="1"/>
</dbReference>
<name>A0A9X1NV07_9HYPH</name>
<dbReference type="SMART" id="SM00448">
    <property type="entry name" value="REC"/>
    <property type="match status" value="1"/>
</dbReference>
<evidence type="ECO:0000256" key="2">
    <source>
        <dbReference type="ARBA" id="ARBA00023015"/>
    </source>
</evidence>
<keyword evidence="2" id="KW-0805">Transcription regulation</keyword>
<reference evidence="6" key="1">
    <citation type="submission" date="2021-12" db="EMBL/GenBank/DDBJ databases">
        <authorList>
            <person name="Li Y."/>
        </authorList>
    </citation>
    <scope>NUCLEOTIDE SEQUENCE</scope>
    <source>
        <strain evidence="6">DKSPLA3</strain>
    </source>
</reference>
<sequence length="129" mass="13496">MAHHPRSAPVLVVEDDGLIRMDLADLIVDMGLAVIEAGNADQALKVMDTLPAISALLTDIDMPGSLNGIQLAHITASRHPACPLVIISGRYNPADGTLPEGAVFLSKPISERALKRTLAAVKLIEGDAG</sequence>
<feature type="modified residue" description="4-aspartylphosphate" evidence="4">
    <location>
        <position position="59"/>
    </location>
</feature>
<dbReference type="EMBL" id="JAJOZR010000009">
    <property type="protein sequence ID" value="MCD7110446.1"/>
    <property type="molecule type" value="Genomic_DNA"/>
</dbReference>
<dbReference type="PANTHER" id="PTHR44591:SF3">
    <property type="entry name" value="RESPONSE REGULATORY DOMAIN-CONTAINING PROTEIN"/>
    <property type="match status" value="1"/>
</dbReference>
<keyword evidence="3" id="KW-0804">Transcription</keyword>
<evidence type="ECO:0000313" key="7">
    <source>
        <dbReference type="Proteomes" id="UP001139089"/>
    </source>
</evidence>
<dbReference type="AlphaFoldDB" id="A0A9X1NV07"/>
<evidence type="ECO:0000256" key="4">
    <source>
        <dbReference type="PROSITE-ProRule" id="PRU00169"/>
    </source>
</evidence>
<dbReference type="InterPro" id="IPR050595">
    <property type="entry name" value="Bact_response_regulator"/>
</dbReference>
<dbReference type="PANTHER" id="PTHR44591">
    <property type="entry name" value="STRESS RESPONSE REGULATOR PROTEIN 1"/>
    <property type="match status" value="1"/>
</dbReference>
<dbReference type="Proteomes" id="UP001139089">
    <property type="component" value="Unassembled WGS sequence"/>
</dbReference>
<evidence type="ECO:0000259" key="5">
    <source>
        <dbReference type="PROSITE" id="PS50110"/>
    </source>
</evidence>
<dbReference type="InterPro" id="IPR011006">
    <property type="entry name" value="CheY-like_superfamily"/>
</dbReference>
<comment type="caution">
    <text evidence="6">The sequence shown here is derived from an EMBL/GenBank/DDBJ whole genome shotgun (WGS) entry which is preliminary data.</text>
</comment>
<dbReference type="PROSITE" id="PS50110">
    <property type="entry name" value="RESPONSE_REGULATORY"/>
    <property type="match status" value="1"/>
</dbReference>
<proteinExistence type="predicted"/>
<dbReference type="RefSeq" id="WP_231815652.1">
    <property type="nucleotide sequence ID" value="NZ_JAJOZR010000009.1"/>
</dbReference>
<organism evidence="6 7">
    <name type="scientific">Rhizobium quercicola</name>
    <dbReference type="NCBI Taxonomy" id="2901226"/>
    <lineage>
        <taxon>Bacteria</taxon>
        <taxon>Pseudomonadati</taxon>
        <taxon>Pseudomonadota</taxon>
        <taxon>Alphaproteobacteria</taxon>
        <taxon>Hyphomicrobiales</taxon>
        <taxon>Rhizobiaceae</taxon>
        <taxon>Rhizobium/Agrobacterium group</taxon>
        <taxon>Rhizobium</taxon>
    </lineage>
</organism>
<evidence type="ECO:0000256" key="1">
    <source>
        <dbReference type="ARBA" id="ARBA00022553"/>
    </source>
</evidence>
<evidence type="ECO:0000313" key="6">
    <source>
        <dbReference type="EMBL" id="MCD7110446.1"/>
    </source>
</evidence>